<name>A0A816KUJ5_BRANA</name>
<sequence length="54" mass="6192">MKAACLIRVTETLRIKHVYSNVSVYGLKIVIMLILLLGLYVYSSTLVNMSFWLL</sequence>
<gene>
    <name evidence="2" type="ORF">DARMORV10_C05P15910.1</name>
</gene>
<dbReference type="Proteomes" id="UP001295469">
    <property type="component" value="Chromosome C05"/>
</dbReference>
<accession>A0A816KUJ5</accession>
<evidence type="ECO:0000256" key="1">
    <source>
        <dbReference type="SAM" id="Phobius"/>
    </source>
</evidence>
<dbReference type="AlphaFoldDB" id="A0A816KUJ5"/>
<protein>
    <submittedName>
        <fullName evidence="2">(rape) hypothetical protein</fullName>
    </submittedName>
</protein>
<reference evidence="2" key="1">
    <citation type="submission" date="2021-01" db="EMBL/GenBank/DDBJ databases">
        <authorList>
            <consortium name="Genoscope - CEA"/>
            <person name="William W."/>
        </authorList>
    </citation>
    <scope>NUCLEOTIDE SEQUENCE</scope>
</reference>
<keyword evidence="1" id="KW-1133">Transmembrane helix</keyword>
<organism evidence="2">
    <name type="scientific">Brassica napus</name>
    <name type="common">Rape</name>
    <dbReference type="NCBI Taxonomy" id="3708"/>
    <lineage>
        <taxon>Eukaryota</taxon>
        <taxon>Viridiplantae</taxon>
        <taxon>Streptophyta</taxon>
        <taxon>Embryophyta</taxon>
        <taxon>Tracheophyta</taxon>
        <taxon>Spermatophyta</taxon>
        <taxon>Magnoliopsida</taxon>
        <taxon>eudicotyledons</taxon>
        <taxon>Gunneridae</taxon>
        <taxon>Pentapetalae</taxon>
        <taxon>rosids</taxon>
        <taxon>malvids</taxon>
        <taxon>Brassicales</taxon>
        <taxon>Brassicaceae</taxon>
        <taxon>Brassiceae</taxon>
        <taxon>Brassica</taxon>
    </lineage>
</organism>
<feature type="transmembrane region" description="Helical" evidence="1">
    <location>
        <begin position="22"/>
        <end position="42"/>
    </location>
</feature>
<keyword evidence="1" id="KW-0812">Transmembrane</keyword>
<evidence type="ECO:0000313" key="2">
    <source>
        <dbReference type="EMBL" id="CAF1926414.1"/>
    </source>
</evidence>
<keyword evidence="1" id="KW-0472">Membrane</keyword>
<dbReference type="EMBL" id="HG994369">
    <property type="protein sequence ID" value="CAF1926414.1"/>
    <property type="molecule type" value="Genomic_DNA"/>
</dbReference>
<proteinExistence type="predicted"/>